<dbReference type="InterPro" id="IPR004358">
    <property type="entry name" value="Sig_transdc_His_kin-like_C"/>
</dbReference>
<dbReference type="InterPro" id="IPR003661">
    <property type="entry name" value="HisK_dim/P_dom"/>
</dbReference>
<evidence type="ECO:0000256" key="7">
    <source>
        <dbReference type="PROSITE-ProRule" id="PRU00169"/>
    </source>
</evidence>
<dbReference type="AlphaFoldDB" id="A0A2K9PT27"/>
<feature type="transmembrane region" description="Helical" evidence="8">
    <location>
        <begin position="290"/>
        <end position="311"/>
    </location>
</feature>
<dbReference type="InterPro" id="IPR036097">
    <property type="entry name" value="HisK_dim/P_sf"/>
</dbReference>
<evidence type="ECO:0000256" key="6">
    <source>
        <dbReference type="ARBA" id="ARBA00023163"/>
    </source>
</evidence>
<reference evidence="12 13" key="1">
    <citation type="submission" date="2018-01" db="EMBL/GenBank/DDBJ databases">
        <title>Complete genome sequence of Flavivirga eckloniae ECD14 isolated from seaweed Ecklonia cava.</title>
        <authorList>
            <person name="Lee J.H."/>
            <person name="Baik K.S."/>
            <person name="Seong C.N."/>
        </authorList>
    </citation>
    <scope>NUCLEOTIDE SEQUENCE [LARGE SCALE GENOMIC DNA]</scope>
    <source>
        <strain evidence="12 13">ECD14</strain>
    </source>
</reference>
<dbReference type="SUPFAM" id="SSF46689">
    <property type="entry name" value="Homeodomain-like"/>
    <property type="match status" value="1"/>
</dbReference>
<dbReference type="PROSITE" id="PS50110">
    <property type="entry name" value="RESPONSE_REGULATORY"/>
    <property type="match status" value="1"/>
</dbReference>
<dbReference type="SMART" id="SM00387">
    <property type="entry name" value="HATPase_c"/>
    <property type="match status" value="1"/>
</dbReference>
<protein>
    <recommendedName>
        <fullName evidence="2">histidine kinase</fullName>
        <ecNumber evidence="2">2.7.13.3</ecNumber>
    </recommendedName>
</protein>
<keyword evidence="8" id="KW-0472">Membrane</keyword>
<feature type="domain" description="Histidine kinase" evidence="10">
    <location>
        <begin position="419"/>
        <end position="632"/>
    </location>
</feature>
<keyword evidence="13" id="KW-1185">Reference proteome</keyword>
<feature type="domain" description="HTH araC/xylS-type" evidence="9">
    <location>
        <begin position="825"/>
        <end position="924"/>
    </location>
</feature>
<feature type="domain" description="Response regulatory" evidence="11">
    <location>
        <begin position="678"/>
        <end position="793"/>
    </location>
</feature>
<dbReference type="InterPro" id="IPR009057">
    <property type="entry name" value="Homeodomain-like_sf"/>
</dbReference>
<dbReference type="Gene3D" id="1.10.10.60">
    <property type="entry name" value="Homeodomain-like"/>
    <property type="match status" value="1"/>
</dbReference>
<dbReference type="Pfam" id="PF02518">
    <property type="entry name" value="HATPase_c"/>
    <property type="match status" value="1"/>
</dbReference>
<dbReference type="PROSITE" id="PS01124">
    <property type="entry name" value="HTH_ARAC_FAMILY_2"/>
    <property type="match status" value="1"/>
</dbReference>
<evidence type="ECO:0000256" key="1">
    <source>
        <dbReference type="ARBA" id="ARBA00000085"/>
    </source>
</evidence>
<feature type="transmembrane region" description="Helical" evidence="8">
    <location>
        <begin position="194"/>
        <end position="214"/>
    </location>
</feature>
<evidence type="ECO:0000259" key="11">
    <source>
        <dbReference type="PROSITE" id="PS50110"/>
    </source>
</evidence>
<evidence type="ECO:0000256" key="2">
    <source>
        <dbReference type="ARBA" id="ARBA00012438"/>
    </source>
</evidence>
<dbReference type="SMART" id="SM00388">
    <property type="entry name" value="HisKA"/>
    <property type="match status" value="1"/>
</dbReference>
<evidence type="ECO:0000259" key="10">
    <source>
        <dbReference type="PROSITE" id="PS50109"/>
    </source>
</evidence>
<dbReference type="Gene3D" id="3.30.565.10">
    <property type="entry name" value="Histidine kinase-like ATPase, C-terminal domain"/>
    <property type="match status" value="1"/>
</dbReference>
<feature type="modified residue" description="4-aspartylphosphate" evidence="7">
    <location>
        <position position="726"/>
    </location>
</feature>
<dbReference type="CDD" id="cd00082">
    <property type="entry name" value="HisKA"/>
    <property type="match status" value="1"/>
</dbReference>
<evidence type="ECO:0000313" key="12">
    <source>
        <dbReference type="EMBL" id="AUP80216.1"/>
    </source>
</evidence>
<dbReference type="InterPro" id="IPR001789">
    <property type="entry name" value="Sig_transdc_resp-reg_receiver"/>
</dbReference>
<dbReference type="GO" id="GO:0000155">
    <property type="term" value="F:phosphorelay sensor kinase activity"/>
    <property type="evidence" value="ECO:0007669"/>
    <property type="project" value="InterPro"/>
</dbReference>
<feature type="transmembrane region" description="Helical" evidence="8">
    <location>
        <begin position="373"/>
        <end position="394"/>
    </location>
</feature>
<dbReference type="SUPFAM" id="SSF55874">
    <property type="entry name" value="ATPase domain of HSP90 chaperone/DNA topoisomerase II/histidine kinase"/>
    <property type="match status" value="1"/>
</dbReference>
<dbReference type="Gene3D" id="3.40.50.2300">
    <property type="match status" value="1"/>
</dbReference>
<dbReference type="InterPro" id="IPR018062">
    <property type="entry name" value="HTH_AraC-typ_CS"/>
</dbReference>
<dbReference type="Proteomes" id="UP000235826">
    <property type="component" value="Chromosome"/>
</dbReference>
<dbReference type="InterPro" id="IPR018060">
    <property type="entry name" value="HTH_AraC"/>
</dbReference>
<dbReference type="InterPro" id="IPR003594">
    <property type="entry name" value="HATPase_dom"/>
</dbReference>
<feature type="transmembrane region" description="Helical" evidence="8">
    <location>
        <begin position="258"/>
        <end position="278"/>
    </location>
</feature>
<gene>
    <name evidence="12" type="ORF">C1H87_16470</name>
</gene>
<dbReference type="InterPro" id="IPR011006">
    <property type="entry name" value="CheY-like_superfamily"/>
</dbReference>
<dbReference type="Gene3D" id="1.10.287.130">
    <property type="match status" value="1"/>
</dbReference>
<dbReference type="PANTHER" id="PTHR43547">
    <property type="entry name" value="TWO-COMPONENT HISTIDINE KINASE"/>
    <property type="match status" value="1"/>
</dbReference>
<dbReference type="CDD" id="cd00075">
    <property type="entry name" value="HATPase"/>
    <property type="match status" value="1"/>
</dbReference>
<dbReference type="EMBL" id="CP025791">
    <property type="protein sequence ID" value="AUP80216.1"/>
    <property type="molecule type" value="Genomic_DNA"/>
</dbReference>
<keyword evidence="4" id="KW-0805">Transcription regulation</keyword>
<proteinExistence type="predicted"/>
<feature type="transmembrane region" description="Helical" evidence="8">
    <location>
        <begin position="317"/>
        <end position="339"/>
    </location>
</feature>
<dbReference type="PROSITE" id="PS00041">
    <property type="entry name" value="HTH_ARAC_FAMILY_1"/>
    <property type="match status" value="1"/>
</dbReference>
<comment type="catalytic activity">
    <reaction evidence="1">
        <text>ATP + protein L-histidine = ADP + protein N-phospho-L-histidine.</text>
        <dbReference type="EC" id="2.7.13.3"/>
    </reaction>
</comment>
<name>A0A2K9PT27_9FLAO</name>
<dbReference type="PANTHER" id="PTHR43547:SF2">
    <property type="entry name" value="HYBRID SIGNAL TRANSDUCTION HISTIDINE KINASE C"/>
    <property type="match status" value="1"/>
</dbReference>
<sequence length="924" mass="107097">MIRLGYFLSFFFLCIHTRLMAQEVIKIEPDDIYTMQPERFPNPTVRDSLTIDQAIHLSYTDTFIDRPAIGKDHWARFQFEVDTIHNIKRINFTFSQSDKLVLFVPKKQGGFQRYEAGLLIFDEPIIEFHHASRIVINTAQVDFTRPFYFKNIPLTFFGNKAVNTDVSFETYSYIPVFNKDTYKDSIRSYETFEFTFAMLIGMIIIAFVFMILHFAIIRKIYFLYFSLYMFCLIFNYGYRTFYFYNLYAGIKPILYFYFNQNGQLLAHLFYMFFFVSFVDMKNNYKKLYKVVNGTIYFFLGFIVAYNALILINPYTSYHLLLVNSVIHIISFLNLLYVIYAFIKKGTLETKIMAIGSACVVIGYIIAFNIGFFILVPIIVLEAAVFMSVLSYLDLKKYKVILESKKKKEMDILKSDFYANISHEFRTPLTLIAVPIEEKLSDKKLSEKDRTNFEMIQRNNKRLLGLVDQLLEMSKAESGYQKLQINKGNILGVISAIADSFVYKAKQKGVTYIISVEKNRENRWYDRDIIEKVTINLLSNAIKYTSEGGGIVCRAFIKEGILYLKVKNTGKGLSKEQSEKIFERFYQVDNYQPGSGIGLALVKELVKLHKGTIQVESKPNEWIAFKVGLSVHKNDFKNSDIRIETSEKTFAPELLTPCFTNGVLVKEETSKKRNNELPVILIVEDNEDLRMLLKETFEKAYKVIVAKNGRLGIDLALNHIPDLIISDIMMPVKDGVELTRELKNDECTCHIPIILLTAKVGEDNELVGIVNGADDYIVKPFNMKVLISKVKNIIKLRQKLQDRYRRESEINPKMIATNSIDEKFWGRVNDILLIKLMDSSFTADEFSKSMGMARMTLHRKLRSLTGLSTTEFVNVERLKKAAQCLRSSDLTVSEIATDVGFDTISYFNKCFKDIYRCTPTEYRRR</sequence>
<dbReference type="SMART" id="SM00342">
    <property type="entry name" value="HTH_ARAC"/>
    <property type="match status" value="1"/>
</dbReference>
<dbReference type="Pfam" id="PF00072">
    <property type="entry name" value="Response_reg"/>
    <property type="match status" value="1"/>
</dbReference>
<accession>A0A2K9PT27</accession>
<keyword evidence="5" id="KW-0238">DNA-binding</keyword>
<evidence type="ECO:0000259" key="9">
    <source>
        <dbReference type="PROSITE" id="PS01124"/>
    </source>
</evidence>
<organism evidence="12 13">
    <name type="scientific">Flavivirga eckloniae</name>
    <dbReference type="NCBI Taxonomy" id="1803846"/>
    <lineage>
        <taxon>Bacteria</taxon>
        <taxon>Pseudomonadati</taxon>
        <taxon>Bacteroidota</taxon>
        <taxon>Flavobacteriia</taxon>
        <taxon>Flavobacteriales</taxon>
        <taxon>Flavobacteriaceae</taxon>
        <taxon>Flavivirga</taxon>
    </lineage>
</organism>
<dbReference type="Pfam" id="PF12833">
    <property type="entry name" value="HTH_18"/>
    <property type="match status" value="1"/>
</dbReference>
<keyword evidence="6" id="KW-0804">Transcription</keyword>
<dbReference type="CDD" id="cd17574">
    <property type="entry name" value="REC_OmpR"/>
    <property type="match status" value="1"/>
</dbReference>
<dbReference type="KEGG" id="fek:C1H87_16470"/>
<keyword evidence="8" id="KW-1133">Transmembrane helix</keyword>
<dbReference type="InterPro" id="IPR005467">
    <property type="entry name" value="His_kinase_dom"/>
</dbReference>
<evidence type="ECO:0000256" key="4">
    <source>
        <dbReference type="ARBA" id="ARBA00023015"/>
    </source>
</evidence>
<dbReference type="GO" id="GO:0003700">
    <property type="term" value="F:DNA-binding transcription factor activity"/>
    <property type="evidence" value="ECO:0007669"/>
    <property type="project" value="InterPro"/>
</dbReference>
<dbReference type="SMART" id="SM00448">
    <property type="entry name" value="REC"/>
    <property type="match status" value="1"/>
</dbReference>
<dbReference type="PRINTS" id="PR00344">
    <property type="entry name" value="BCTRLSENSOR"/>
</dbReference>
<dbReference type="PROSITE" id="PS50109">
    <property type="entry name" value="HIS_KIN"/>
    <property type="match status" value="1"/>
</dbReference>
<keyword evidence="3 7" id="KW-0597">Phosphoprotein</keyword>
<dbReference type="Pfam" id="PF00512">
    <property type="entry name" value="HisKA"/>
    <property type="match status" value="1"/>
</dbReference>
<dbReference type="InterPro" id="IPR036890">
    <property type="entry name" value="HATPase_C_sf"/>
</dbReference>
<evidence type="ECO:0000256" key="8">
    <source>
        <dbReference type="SAM" id="Phobius"/>
    </source>
</evidence>
<dbReference type="GO" id="GO:0043565">
    <property type="term" value="F:sequence-specific DNA binding"/>
    <property type="evidence" value="ECO:0007669"/>
    <property type="project" value="InterPro"/>
</dbReference>
<evidence type="ECO:0000313" key="13">
    <source>
        <dbReference type="Proteomes" id="UP000235826"/>
    </source>
</evidence>
<dbReference type="SUPFAM" id="SSF47384">
    <property type="entry name" value="Homodimeric domain of signal transducing histidine kinase"/>
    <property type="match status" value="1"/>
</dbReference>
<dbReference type="SUPFAM" id="SSF52172">
    <property type="entry name" value="CheY-like"/>
    <property type="match status" value="1"/>
</dbReference>
<evidence type="ECO:0000256" key="3">
    <source>
        <dbReference type="ARBA" id="ARBA00022553"/>
    </source>
</evidence>
<dbReference type="EC" id="2.7.13.3" evidence="2"/>
<feature type="transmembrane region" description="Helical" evidence="8">
    <location>
        <begin position="221"/>
        <end position="238"/>
    </location>
</feature>
<keyword evidence="8" id="KW-0812">Transmembrane</keyword>
<evidence type="ECO:0000256" key="5">
    <source>
        <dbReference type="ARBA" id="ARBA00023125"/>
    </source>
</evidence>